<accession>A0A9X0YIA2</accession>
<protein>
    <submittedName>
        <fullName evidence="1">Uncharacterized protein</fullName>
    </submittedName>
</protein>
<evidence type="ECO:0000313" key="3">
    <source>
        <dbReference type="Proteomes" id="UP001138672"/>
    </source>
</evidence>
<comment type="caution">
    <text evidence="1">The sequence shown here is derived from an EMBL/GenBank/DDBJ whole genome shotgun (WGS) entry which is preliminary data.</text>
</comment>
<dbReference type="EMBL" id="JAGGJQ010000001">
    <property type="protein sequence ID" value="MBP1838318.1"/>
    <property type="molecule type" value="Genomic_DNA"/>
</dbReference>
<evidence type="ECO:0000313" key="1">
    <source>
        <dbReference type="EMBL" id="MBP1838318.1"/>
    </source>
</evidence>
<dbReference type="Proteomes" id="UP001231587">
    <property type="component" value="Unassembled WGS sequence"/>
</dbReference>
<name>A0A9X0YIA2_9FLAO</name>
<organism evidence="1 3">
    <name type="scientific">Formosa algae</name>
    <dbReference type="NCBI Taxonomy" id="225843"/>
    <lineage>
        <taxon>Bacteria</taxon>
        <taxon>Pseudomonadati</taxon>
        <taxon>Bacteroidota</taxon>
        <taxon>Flavobacteriia</taxon>
        <taxon>Flavobacteriales</taxon>
        <taxon>Flavobacteriaceae</taxon>
        <taxon>Formosa</taxon>
    </lineage>
</organism>
<dbReference type="AlphaFoldDB" id="A0A9X0YIA2"/>
<sequence>MVTLQRYLECKNNTKKRLTLGKKNEKRNAVNETI</sequence>
<evidence type="ECO:0000313" key="2">
    <source>
        <dbReference type="EMBL" id="MDQ0334453.1"/>
    </source>
</evidence>
<evidence type="ECO:0000313" key="4">
    <source>
        <dbReference type="Proteomes" id="UP001231587"/>
    </source>
</evidence>
<proteinExistence type="predicted"/>
<gene>
    <name evidence="1" type="ORF">J2Z56_000214</name>
    <name evidence="2" type="ORF">J2Z57_000880</name>
</gene>
<dbReference type="Proteomes" id="UP001138672">
    <property type="component" value="Unassembled WGS sequence"/>
</dbReference>
<dbReference type="EMBL" id="JAUSUU010000002">
    <property type="protein sequence ID" value="MDQ0334453.1"/>
    <property type="molecule type" value="Genomic_DNA"/>
</dbReference>
<reference evidence="1" key="1">
    <citation type="submission" date="2021-03" db="EMBL/GenBank/DDBJ databases">
        <title>Genomic Encyclopedia of Type Strains, Phase IV (KMG-IV): sequencing the most valuable type-strain genomes for metagenomic binning, comparative biology and taxonomic classification.</title>
        <authorList>
            <person name="Goeker M."/>
        </authorList>
    </citation>
    <scope>NUCLEOTIDE SEQUENCE</scope>
    <source>
        <strain evidence="1">DSM 15523</strain>
        <strain evidence="2 4">DSM 16476</strain>
    </source>
</reference>
<keyword evidence="4" id="KW-1185">Reference proteome</keyword>